<evidence type="ECO:0000256" key="1">
    <source>
        <dbReference type="ARBA" id="ARBA00008225"/>
    </source>
</evidence>
<evidence type="ECO:0000256" key="2">
    <source>
        <dbReference type="SAM" id="SignalP"/>
    </source>
</evidence>
<feature type="signal peptide" evidence="2">
    <location>
        <begin position="1"/>
        <end position="27"/>
    </location>
</feature>
<protein>
    <recommendedName>
        <fullName evidence="3">CN hydrolase domain-containing protein</fullName>
    </recommendedName>
</protein>
<reference evidence="4 5" key="1">
    <citation type="journal article" date="2015" name="Genome Biol. Evol.">
        <title>Comparative Genomics of a Bacterivorous Green Alga Reveals Evolutionary Causalities and Consequences of Phago-Mixotrophic Mode of Nutrition.</title>
        <authorList>
            <person name="Burns J.A."/>
            <person name="Paasch A."/>
            <person name="Narechania A."/>
            <person name="Kim E."/>
        </authorList>
    </citation>
    <scope>NUCLEOTIDE SEQUENCE [LARGE SCALE GENOMIC DNA]</scope>
    <source>
        <strain evidence="4 5">PLY_AMNH</strain>
    </source>
</reference>
<sequence length="532" mass="56458">MTGFGAARGIQPVLALLALLGTIKGDAAPTDYAAAAVQYTDQSSVRNSATDNLQINWNNFASLAANAKAEGAQIIVFPEAVLWSIAFKSVNPRDTIRNYGETLPSNSQIIEDNLKMVPCENKGGLFEASPSVRNASCIARAHNIAVVYNTVDVQSCNPKNDPDCPKDGRYQFNTDVALDTDGALLAVYHKVHIFGTSPALNEPRQPDVVSFETSFGVIFGLFICFDIEFMSPSMQLIARGIRDFAYSTSWVNQPPILTAQMVQQAWSRKYSSNLIAANNGVSFVKSGGGIYSSGEVLAEFFNSTGTNVDRTLIASLPKTPPSSMKFPVLASPLLSWESGAPPTSHVSANGTANGTVCRVTESLLAPMACSVFSGVGRHLVQVTSKSGLHCSLDARVSRADSLFVLGALVTTGHFPGTPDPLAYELCSVFRCVRLAGAASPTRSPAELECAPTFEAGGAIFSDLELTGSFSSSSRLLSTIAVNDAQILQPSAFNTTRGGMVAKGGELSKHPFYSAGILGLLPSDNLQTTMRKT</sequence>
<dbReference type="SUPFAM" id="SSF56317">
    <property type="entry name" value="Carbon-nitrogen hydrolase"/>
    <property type="match status" value="1"/>
</dbReference>
<dbReference type="PROSITE" id="PS50263">
    <property type="entry name" value="CN_HYDROLASE"/>
    <property type="match status" value="1"/>
</dbReference>
<dbReference type="Proteomes" id="UP001190700">
    <property type="component" value="Unassembled WGS sequence"/>
</dbReference>
<name>A0AAE0F749_9CHLO</name>
<accession>A0AAE0F749</accession>
<dbReference type="Gene3D" id="3.60.110.10">
    <property type="entry name" value="Carbon-nitrogen hydrolase"/>
    <property type="match status" value="1"/>
</dbReference>
<comment type="similarity">
    <text evidence="1">Belongs to the carbon-nitrogen hydrolase superfamily. BTD/VNN family.</text>
</comment>
<evidence type="ECO:0000313" key="5">
    <source>
        <dbReference type="Proteomes" id="UP001190700"/>
    </source>
</evidence>
<evidence type="ECO:0000259" key="3">
    <source>
        <dbReference type="PROSITE" id="PS50263"/>
    </source>
</evidence>
<dbReference type="InterPro" id="IPR040154">
    <property type="entry name" value="Biotinidase/VNN"/>
</dbReference>
<comment type="caution">
    <text evidence="4">The sequence shown here is derived from an EMBL/GenBank/DDBJ whole genome shotgun (WGS) entry which is preliminary data.</text>
</comment>
<dbReference type="EMBL" id="LGRX02023512">
    <property type="protein sequence ID" value="KAK3254496.1"/>
    <property type="molecule type" value="Genomic_DNA"/>
</dbReference>
<feature type="domain" description="CN hydrolase" evidence="3">
    <location>
        <begin position="32"/>
        <end position="318"/>
    </location>
</feature>
<dbReference type="PANTHER" id="PTHR10609:SF27">
    <property type="entry name" value="CN HYDROLASE DOMAIN-CONTAINING PROTEIN-RELATED"/>
    <property type="match status" value="1"/>
</dbReference>
<dbReference type="InterPro" id="IPR036526">
    <property type="entry name" value="C-N_Hydrolase_sf"/>
</dbReference>
<dbReference type="InterPro" id="IPR003010">
    <property type="entry name" value="C-N_Hydrolase"/>
</dbReference>
<keyword evidence="5" id="KW-1185">Reference proteome</keyword>
<proteinExistence type="inferred from homology"/>
<dbReference type="Pfam" id="PF00795">
    <property type="entry name" value="CN_hydrolase"/>
    <property type="match status" value="1"/>
</dbReference>
<evidence type="ECO:0000313" key="4">
    <source>
        <dbReference type="EMBL" id="KAK3254496.1"/>
    </source>
</evidence>
<dbReference type="GO" id="GO:0016810">
    <property type="term" value="F:hydrolase activity, acting on carbon-nitrogen (but not peptide) bonds"/>
    <property type="evidence" value="ECO:0007669"/>
    <property type="project" value="UniProtKB-ARBA"/>
</dbReference>
<feature type="chain" id="PRO_5042284845" description="CN hydrolase domain-containing protein" evidence="2">
    <location>
        <begin position="28"/>
        <end position="532"/>
    </location>
</feature>
<gene>
    <name evidence="4" type="ORF">CYMTET_36287</name>
</gene>
<keyword evidence="2" id="KW-0732">Signal</keyword>
<dbReference type="PANTHER" id="PTHR10609">
    <property type="entry name" value="BIOTINIDASE-RELATED"/>
    <property type="match status" value="1"/>
</dbReference>
<organism evidence="4 5">
    <name type="scientific">Cymbomonas tetramitiformis</name>
    <dbReference type="NCBI Taxonomy" id="36881"/>
    <lineage>
        <taxon>Eukaryota</taxon>
        <taxon>Viridiplantae</taxon>
        <taxon>Chlorophyta</taxon>
        <taxon>Pyramimonadophyceae</taxon>
        <taxon>Pyramimonadales</taxon>
        <taxon>Pyramimonadaceae</taxon>
        <taxon>Cymbomonas</taxon>
    </lineage>
</organism>
<dbReference type="AlphaFoldDB" id="A0AAE0F749"/>